<evidence type="ECO:0000256" key="1">
    <source>
        <dbReference type="PROSITE-ProRule" id="PRU00169"/>
    </source>
</evidence>
<evidence type="ECO:0000313" key="4">
    <source>
        <dbReference type="EMBL" id="MET3867055.1"/>
    </source>
</evidence>
<keyword evidence="1" id="KW-0597">Phosphoprotein</keyword>
<feature type="modified residue" description="4-aspartylphosphate" evidence="1">
    <location>
        <position position="69"/>
    </location>
</feature>
<gene>
    <name evidence="4" type="ORF">ABIC20_004364</name>
</gene>
<comment type="caution">
    <text evidence="4">The sequence shown here is derived from an EMBL/GenBank/DDBJ whole genome shotgun (WGS) entry which is preliminary data.</text>
</comment>
<feature type="domain" description="Response regulatory" evidence="3">
    <location>
        <begin position="17"/>
        <end position="130"/>
    </location>
</feature>
<dbReference type="InterPro" id="IPR001789">
    <property type="entry name" value="Sig_transdc_resp-reg_receiver"/>
</dbReference>
<name>A0ABV2NKM7_9HYPH</name>
<reference evidence="4 5" key="1">
    <citation type="submission" date="2024-06" db="EMBL/GenBank/DDBJ databases">
        <title>Genomics of switchgrass bacterial isolates.</title>
        <authorList>
            <person name="Shade A."/>
        </authorList>
    </citation>
    <scope>NUCLEOTIDE SEQUENCE [LARGE SCALE GENOMIC DNA]</scope>
    <source>
        <strain evidence="4 5">PvP084</strain>
    </source>
</reference>
<accession>A0ABV2NKM7</accession>
<organism evidence="4 5">
    <name type="scientific">Methylobacterium radiotolerans</name>
    <dbReference type="NCBI Taxonomy" id="31998"/>
    <lineage>
        <taxon>Bacteria</taxon>
        <taxon>Pseudomonadati</taxon>
        <taxon>Pseudomonadota</taxon>
        <taxon>Alphaproteobacteria</taxon>
        <taxon>Hyphomicrobiales</taxon>
        <taxon>Methylobacteriaceae</taxon>
        <taxon>Methylobacterium</taxon>
    </lineage>
</organism>
<sequence>MRQKTMFFDQKALIGRHILVVEDDYFAAAHVKDCLRTHGATIEGPWSNVEHAMSSLDRSIDRIDSAVLDIDLQDGKRSYPIAKRLDWAGIPYIFASAHPLSQIPEEYRDCLNIGKPHSDHRLICGLSQLLEGTFESKLYRALTRLGAVSRHIQAGERRVAQQRERVARFRGMRHSLNLAEELLEELLNSLSALEDTRAKFLDELRLIQAGAL</sequence>
<protein>
    <recommendedName>
        <fullName evidence="3">Response regulatory domain-containing protein</fullName>
    </recommendedName>
</protein>
<dbReference type="PROSITE" id="PS50110">
    <property type="entry name" value="RESPONSE_REGULATORY"/>
    <property type="match status" value="1"/>
</dbReference>
<evidence type="ECO:0000259" key="3">
    <source>
        <dbReference type="PROSITE" id="PS50110"/>
    </source>
</evidence>
<proteinExistence type="predicted"/>
<dbReference type="EMBL" id="JBEPNW010000002">
    <property type="protein sequence ID" value="MET3867055.1"/>
    <property type="molecule type" value="Genomic_DNA"/>
</dbReference>
<feature type="coiled-coil region" evidence="2">
    <location>
        <begin position="176"/>
        <end position="203"/>
    </location>
</feature>
<dbReference type="RefSeq" id="WP_139342574.1">
    <property type="nucleotide sequence ID" value="NZ_CP090579.1"/>
</dbReference>
<dbReference type="SUPFAM" id="SSF52172">
    <property type="entry name" value="CheY-like"/>
    <property type="match status" value="1"/>
</dbReference>
<keyword evidence="2" id="KW-0175">Coiled coil</keyword>
<evidence type="ECO:0000256" key="2">
    <source>
        <dbReference type="SAM" id="Coils"/>
    </source>
</evidence>
<dbReference type="InterPro" id="IPR011006">
    <property type="entry name" value="CheY-like_superfamily"/>
</dbReference>
<keyword evidence="5" id="KW-1185">Reference proteome</keyword>
<dbReference type="Gene3D" id="3.40.50.2300">
    <property type="match status" value="1"/>
</dbReference>
<dbReference type="Proteomes" id="UP001549119">
    <property type="component" value="Unassembled WGS sequence"/>
</dbReference>
<evidence type="ECO:0000313" key="5">
    <source>
        <dbReference type="Proteomes" id="UP001549119"/>
    </source>
</evidence>